<comment type="caution">
    <text evidence="1">The sequence shown here is derived from an EMBL/GenBank/DDBJ whole genome shotgun (WGS) entry which is preliminary data.</text>
</comment>
<organism evidence="1 2">
    <name type="scientific">Gigaspora margarita</name>
    <dbReference type="NCBI Taxonomy" id="4874"/>
    <lineage>
        <taxon>Eukaryota</taxon>
        <taxon>Fungi</taxon>
        <taxon>Fungi incertae sedis</taxon>
        <taxon>Mucoromycota</taxon>
        <taxon>Glomeromycotina</taxon>
        <taxon>Glomeromycetes</taxon>
        <taxon>Diversisporales</taxon>
        <taxon>Gigasporaceae</taxon>
        <taxon>Gigaspora</taxon>
    </lineage>
</organism>
<dbReference type="EMBL" id="CAJVQB010123978">
    <property type="protein sequence ID" value="CAG8853425.1"/>
    <property type="molecule type" value="Genomic_DNA"/>
</dbReference>
<reference evidence="1 2" key="1">
    <citation type="submission" date="2021-06" db="EMBL/GenBank/DDBJ databases">
        <authorList>
            <person name="Kallberg Y."/>
            <person name="Tangrot J."/>
            <person name="Rosling A."/>
        </authorList>
    </citation>
    <scope>NUCLEOTIDE SEQUENCE [LARGE SCALE GENOMIC DNA]</scope>
    <source>
        <strain evidence="1 2">120-4 pot B 10/14</strain>
    </source>
</reference>
<accession>A0ABN7XFN4</accession>
<feature type="non-terminal residue" evidence="1">
    <location>
        <position position="67"/>
    </location>
</feature>
<feature type="non-terminal residue" evidence="1">
    <location>
        <position position="1"/>
    </location>
</feature>
<dbReference type="Proteomes" id="UP000789901">
    <property type="component" value="Unassembled WGS sequence"/>
</dbReference>
<gene>
    <name evidence="1" type="ORF">GMARGA_LOCUS42246</name>
</gene>
<protein>
    <submittedName>
        <fullName evidence="1">37338_t:CDS:1</fullName>
    </submittedName>
</protein>
<sequence>EVNSALESDNTIDELKRVCEKFGEYIAIKVKISRRMHKIEYYNMSSFLLTNRSASINVRSKLVGSIE</sequence>
<name>A0ABN7XFN4_GIGMA</name>
<proteinExistence type="predicted"/>
<evidence type="ECO:0000313" key="2">
    <source>
        <dbReference type="Proteomes" id="UP000789901"/>
    </source>
</evidence>
<keyword evidence="2" id="KW-1185">Reference proteome</keyword>
<evidence type="ECO:0000313" key="1">
    <source>
        <dbReference type="EMBL" id="CAG8853425.1"/>
    </source>
</evidence>